<dbReference type="AlphaFoldDB" id="A0A2A4GV71"/>
<evidence type="ECO:0000313" key="3">
    <source>
        <dbReference type="Proteomes" id="UP000218335"/>
    </source>
</evidence>
<dbReference type="NCBIfam" id="TIGR01603">
    <property type="entry name" value="maj_tail_phi13"/>
    <property type="match status" value="1"/>
</dbReference>
<dbReference type="InterPro" id="IPR006490">
    <property type="entry name" value="Maj_tail_phi13"/>
</dbReference>
<feature type="domain" description="BIG2" evidence="1">
    <location>
        <begin position="207"/>
        <end position="285"/>
    </location>
</feature>
<dbReference type="Proteomes" id="UP000218335">
    <property type="component" value="Unassembled WGS sequence"/>
</dbReference>
<reference evidence="2 3" key="1">
    <citation type="journal article" date="2017" name="PLoS ONE">
        <title>Development of a real-time PCR for detection of Staphylococcus pseudintermedius using a novel automated comparison of whole-genome sequences.</title>
        <authorList>
            <person name="Verstappen K.M."/>
            <person name="Huijbregts L."/>
            <person name="Spaninks M."/>
            <person name="Wagenaar J.A."/>
            <person name="Fluit A.C."/>
            <person name="Duim B."/>
        </authorList>
    </citation>
    <scope>NUCLEOTIDE SEQUENCE [LARGE SCALE GENOMIC DNA]</scope>
    <source>
        <strain evidence="2 3">215070706401-1</strain>
    </source>
</reference>
<dbReference type="SMART" id="SM00635">
    <property type="entry name" value="BID_2"/>
    <property type="match status" value="1"/>
</dbReference>
<organism evidence="2 3">
    <name type="scientific">Staphylococcus delphini</name>
    <dbReference type="NCBI Taxonomy" id="53344"/>
    <lineage>
        <taxon>Bacteria</taxon>
        <taxon>Bacillati</taxon>
        <taxon>Bacillota</taxon>
        <taxon>Bacilli</taxon>
        <taxon>Bacillales</taxon>
        <taxon>Staphylococcaceae</taxon>
        <taxon>Staphylococcus</taxon>
        <taxon>Staphylococcus intermedius group</taxon>
    </lineage>
</organism>
<dbReference type="InterPro" id="IPR008964">
    <property type="entry name" value="Invasin/intimin_cell_adhesion"/>
</dbReference>
<sequence>MAKYAKTPKAFITIKDLGFALLKKDEADGTFEYANVTQTRGLQEISVETGGEIVNAYADGGIIESGNTDGEGKISMTMHAFPQEIRELIFNEIYNDKGVYAEVQGKQNNYVAVWFKRERRDGTFQRVGLTKVMFSDPQIEGKTSEEDWEFSSEESEGTAMHRIADGKRKIMFDSSKEGAEEEAFFKDLIGTTLEEASSDFNVAEDVKVKSIAIEPSSANVQVDSTIQLQANVQPQEANNKEVTYTTEDTQYATVDKDTGVVTGVAEGQATIVATAKDNSGVSGQSIITVQPKPLVE</sequence>
<dbReference type="EMBL" id="MWUU01000019">
    <property type="protein sequence ID" value="PCF54113.1"/>
    <property type="molecule type" value="Genomic_DNA"/>
</dbReference>
<dbReference type="InterPro" id="IPR003343">
    <property type="entry name" value="Big_2"/>
</dbReference>
<gene>
    <name evidence="2" type="ORF">B5C08_11680</name>
</gene>
<accession>A0A2A4GV71</accession>
<comment type="caution">
    <text evidence="2">The sequence shown here is derived from an EMBL/GenBank/DDBJ whole genome shotgun (WGS) entry which is preliminary data.</text>
</comment>
<dbReference type="Pfam" id="PF02368">
    <property type="entry name" value="Big_2"/>
    <property type="match status" value="1"/>
</dbReference>
<name>A0A2A4GV71_9STAP</name>
<proteinExistence type="predicted"/>
<protein>
    <recommendedName>
        <fullName evidence="1">BIG2 domain-containing protein</fullName>
    </recommendedName>
</protein>
<dbReference type="Gene3D" id="2.60.40.1080">
    <property type="match status" value="1"/>
</dbReference>
<evidence type="ECO:0000313" key="2">
    <source>
        <dbReference type="EMBL" id="PCF54113.1"/>
    </source>
</evidence>
<dbReference type="SUPFAM" id="SSF49373">
    <property type="entry name" value="Invasin/intimin cell-adhesion fragments"/>
    <property type="match status" value="1"/>
</dbReference>
<evidence type="ECO:0000259" key="1">
    <source>
        <dbReference type="SMART" id="SM00635"/>
    </source>
</evidence>